<dbReference type="EMBL" id="CAJOBD010001660">
    <property type="protein sequence ID" value="CAF3821371.1"/>
    <property type="molecule type" value="Genomic_DNA"/>
</dbReference>
<feature type="transmembrane region" description="Helical" evidence="1">
    <location>
        <begin position="216"/>
        <end position="235"/>
    </location>
</feature>
<evidence type="ECO:0000313" key="3">
    <source>
        <dbReference type="EMBL" id="CAF3821371.1"/>
    </source>
</evidence>
<dbReference type="Proteomes" id="UP000663864">
    <property type="component" value="Unassembled WGS sequence"/>
</dbReference>
<dbReference type="Proteomes" id="UP000663836">
    <property type="component" value="Unassembled WGS sequence"/>
</dbReference>
<protein>
    <submittedName>
        <fullName evidence="3">Uncharacterized protein</fullName>
    </submittedName>
</protein>
<proteinExistence type="predicted"/>
<feature type="transmembrane region" description="Helical" evidence="1">
    <location>
        <begin position="122"/>
        <end position="147"/>
    </location>
</feature>
<name>A0A819CP64_9BILA</name>
<organism evidence="3 4">
    <name type="scientific">Rotaria sordida</name>
    <dbReference type="NCBI Taxonomy" id="392033"/>
    <lineage>
        <taxon>Eukaryota</taxon>
        <taxon>Metazoa</taxon>
        <taxon>Spiralia</taxon>
        <taxon>Gnathifera</taxon>
        <taxon>Rotifera</taxon>
        <taxon>Eurotatoria</taxon>
        <taxon>Bdelloidea</taxon>
        <taxon>Philodinida</taxon>
        <taxon>Philodinidae</taxon>
        <taxon>Rotaria</taxon>
    </lineage>
</organism>
<feature type="transmembrane region" description="Helical" evidence="1">
    <location>
        <begin position="85"/>
        <end position="102"/>
    </location>
</feature>
<evidence type="ECO:0000313" key="2">
    <source>
        <dbReference type="EMBL" id="CAF0975703.1"/>
    </source>
</evidence>
<reference evidence="3" key="1">
    <citation type="submission" date="2021-02" db="EMBL/GenBank/DDBJ databases">
        <authorList>
            <person name="Nowell W R."/>
        </authorList>
    </citation>
    <scope>NUCLEOTIDE SEQUENCE</scope>
</reference>
<gene>
    <name evidence="3" type="ORF">JBS370_LOCUS16483</name>
    <name evidence="2" type="ORF">ZHD862_LOCUS11241</name>
</gene>
<dbReference type="AlphaFoldDB" id="A0A819CP64"/>
<keyword evidence="1" id="KW-0472">Membrane</keyword>
<sequence length="298" mass="34234">MMKFMKYFSHIQDYLFGRNTLSNSSCPSSFVKWCFNDIDGYKFCIQNPTFIPICILALLIGLYCSKKISKLSGNFPTRWIYQLTFFLYGIMMTSAGILHCFLGDPRKLSHTLRHNDADSNLFIQLLFAIIDAGLTTNIAISFLFCGLCDIKFLNPKSTCTHFLLITSYFTVFVLWSLGILNQWSWIFLVLYIGTISVCCFIYLLTQLCIKSNCRALPLLLVGGIYGAIGLYATTYGADRVCKSEGPFWSQYFGPGFLWFLFSDISMTFIFLYVVRAHEEKKVIIHDYPIDIEENPEKF</sequence>
<feature type="transmembrane region" description="Helical" evidence="1">
    <location>
        <begin position="183"/>
        <end position="204"/>
    </location>
</feature>
<evidence type="ECO:0000313" key="4">
    <source>
        <dbReference type="Proteomes" id="UP000663836"/>
    </source>
</evidence>
<keyword evidence="1" id="KW-1133">Transmembrane helix</keyword>
<accession>A0A819CP64</accession>
<dbReference type="EMBL" id="CAJNOT010000420">
    <property type="protein sequence ID" value="CAF0975703.1"/>
    <property type="molecule type" value="Genomic_DNA"/>
</dbReference>
<feature type="transmembrane region" description="Helical" evidence="1">
    <location>
        <begin position="255"/>
        <end position="274"/>
    </location>
</feature>
<feature type="transmembrane region" description="Helical" evidence="1">
    <location>
        <begin position="45"/>
        <end position="64"/>
    </location>
</feature>
<evidence type="ECO:0000256" key="1">
    <source>
        <dbReference type="SAM" id="Phobius"/>
    </source>
</evidence>
<feature type="transmembrane region" description="Helical" evidence="1">
    <location>
        <begin position="159"/>
        <end position="177"/>
    </location>
</feature>
<keyword evidence="1" id="KW-0812">Transmembrane</keyword>
<comment type="caution">
    <text evidence="3">The sequence shown here is derived from an EMBL/GenBank/DDBJ whole genome shotgun (WGS) entry which is preliminary data.</text>
</comment>